<dbReference type="AlphaFoldDB" id="A0A381QQY8"/>
<reference evidence="2" key="1">
    <citation type="submission" date="2018-05" db="EMBL/GenBank/DDBJ databases">
        <authorList>
            <person name="Lanie J.A."/>
            <person name="Ng W.-L."/>
            <person name="Kazmierczak K.M."/>
            <person name="Andrzejewski T.M."/>
            <person name="Davidsen T.M."/>
            <person name="Wayne K.J."/>
            <person name="Tettelin H."/>
            <person name="Glass J.I."/>
            <person name="Rusch D."/>
            <person name="Podicherti R."/>
            <person name="Tsui H.-C.T."/>
            <person name="Winkler M.E."/>
        </authorList>
    </citation>
    <scope>NUCLEOTIDE SEQUENCE</scope>
</reference>
<protein>
    <recommendedName>
        <fullName evidence="1">Transcription factor zinc-finger domain-containing protein</fullName>
    </recommendedName>
</protein>
<organism evidence="2">
    <name type="scientific">marine metagenome</name>
    <dbReference type="NCBI Taxonomy" id="408172"/>
    <lineage>
        <taxon>unclassified sequences</taxon>
        <taxon>metagenomes</taxon>
        <taxon>ecological metagenomes</taxon>
    </lineage>
</organism>
<dbReference type="EMBL" id="UINC01001482">
    <property type="protein sequence ID" value="SUZ81802.1"/>
    <property type="molecule type" value="Genomic_DNA"/>
</dbReference>
<proteinExistence type="predicted"/>
<name>A0A381QQY8_9ZZZZ</name>
<feature type="domain" description="Transcription factor zinc-finger" evidence="1">
    <location>
        <begin position="2"/>
        <end position="45"/>
    </location>
</feature>
<accession>A0A381QQY8</accession>
<sequence length="128" mass="14629">MDCPKCNSEMQELKIETLHGQVIIDKCVGCNGLWLDNGEGEQLKDDWMSDFADSGDPNIGKTYDTIRDIKCPRCGEAMQHLSDAKQTHLKYEACEQHGMFLDAGEFTDFKYETLLDKFRDLVDSLTRK</sequence>
<dbReference type="InterPro" id="IPR027392">
    <property type="entry name" value="TF_Znf"/>
</dbReference>
<gene>
    <name evidence="2" type="ORF">METZ01_LOCUS34656</name>
</gene>
<evidence type="ECO:0000259" key="1">
    <source>
        <dbReference type="Pfam" id="PF13453"/>
    </source>
</evidence>
<evidence type="ECO:0000313" key="2">
    <source>
        <dbReference type="EMBL" id="SUZ81802.1"/>
    </source>
</evidence>
<dbReference type="Pfam" id="PF13453">
    <property type="entry name" value="Zn_ribbon_TFIIB"/>
    <property type="match status" value="1"/>
</dbReference>